<evidence type="ECO:0000313" key="1">
    <source>
        <dbReference type="EMBL" id="RFZ78501.1"/>
    </source>
</evidence>
<dbReference type="Proteomes" id="UP000260680">
    <property type="component" value="Unassembled WGS sequence"/>
</dbReference>
<sequence>MIAGVICYQGGTLVVELPCGAYELAEHLGSIGIRSPASEILAHGTEQVEVKLAAGEPMGAFILANLQDSDTLSGVNLACQEVNRVCPFGYDEFLDMLDPDPQAGFNRYAFYKPYETLPPSTAGGMKFILEESRRYHSTMENYRTVCEAEAAEDDRNIREVNRMLESGEDEWER</sequence>
<dbReference type="AlphaFoldDB" id="A0A3E2NC89"/>
<dbReference type="OrthoDB" id="1951463at2"/>
<proteinExistence type="predicted"/>
<evidence type="ECO:0000313" key="2">
    <source>
        <dbReference type="Proteomes" id="UP000260680"/>
    </source>
</evidence>
<name>A0A3E2NC89_9FIRM</name>
<dbReference type="EMBL" id="QOHO01000035">
    <property type="protein sequence ID" value="RFZ78501.1"/>
    <property type="molecule type" value="Genomic_DNA"/>
</dbReference>
<accession>A0A3E2NC89</accession>
<reference evidence="1 2" key="1">
    <citation type="submission" date="2018-07" db="EMBL/GenBank/DDBJ databases">
        <title>New species, Clostridium PI-S10-A1B.</title>
        <authorList>
            <person name="Krishna G."/>
            <person name="Summeta K."/>
            <person name="Shikha S."/>
            <person name="Prabhu P.B."/>
            <person name="Suresh K."/>
        </authorList>
    </citation>
    <scope>NUCLEOTIDE SEQUENCE [LARGE SCALE GENOMIC DNA]</scope>
    <source>
        <strain evidence="1 2">PI-S10-A1B</strain>
    </source>
</reference>
<organism evidence="1 2">
    <name type="scientific">Lacrimispora amygdalina</name>
    <dbReference type="NCBI Taxonomy" id="253257"/>
    <lineage>
        <taxon>Bacteria</taxon>
        <taxon>Bacillati</taxon>
        <taxon>Bacillota</taxon>
        <taxon>Clostridia</taxon>
        <taxon>Lachnospirales</taxon>
        <taxon>Lachnospiraceae</taxon>
        <taxon>Lacrimispora</taxon>
    </lineage>
</organism>
<protein>
    <submittedName>
        <fullName evidence="1">Uncharacterized protein</fullName>
    </submittedName>
</protein>
<gene>
    <name evidence="1" type="ORF">DS742_12915</name>
</gene>
<comment type="caution">
    <text evidence="1">The sequence shown here is derived from an EMBL/GenBank/DDBJ whole genome shotgun (WGS) entry which is preliminary data.</text>
</comment>
<dbReference type="RefSeq" id="WP_117417409.1">
    <property type="nucleotide sequence ID" value="NZ_QOHO01000035.1"/>
</dbReference>